<keyword evidence="9" id="KW-0805">Transcription regulation</keyword>
<evidence type="ECO:0000256" key="5">
    <source>
        <dbReference type="ARBA" id="ARBA00022603"/>
    </source>
</evidence>
<reference evidence="16 17" key="1">
    <citation type="submission" date="2015-03" db="EMBL/GenBank/DDBJ databases">
        <title>Draft genome of the nematode, Opisthorchis viverrini.</title>
        <authorList>
            <person name="Mitreva M."/>
        </authorList>
    </citation>
    <scope>NUCLEOTIDE SEQUENCE [LARGE SCALE GENOMIC DNA]</scope>
    <source>
        <strain evidence="16">Khon Kaen</strain>
    </source>
</reference>
<dbReference type="Proteomes" id="UP000243686">
    <property type="component" value="Unassembled WGS sequence"/>
</dbReference>
<comment type="catalytic activity">
    <reaction evidence="12">
        <text>L-arginyl-[protein] + 2 S-adenosyl-L-methionine = N(omega),N(omega)-dimethyl-L-arginyl-[protein] + 2 S-adenosyl-L-homocysteine + 2 H(+)</text>
        <dbReference type="Rhea" id="RHEA:48096"/>
        <dbReference type="Rhea" id="RHEA-COMP:10532"/>
        <dbReference type="Rhea" id="RHEA-COMP:11991"/>
        <dbReference type="ChEBI" id="CHEBI:15378"/>
        <dbReference type="ChEBI" id="CHEBI:29965"/>
        <dbReference type="ChEBI" id="CHEBI:57856"/>
        <dbReference type="ChEBI" id="CHEBI:59789"/>
        <dbReference type="ChEBI" id="CHEBI:61897"/>
        <dbReference type="EC" id="2.1.1.319"/>
    </reaction>
</comment>
<feature type="region of interest" description="Disordered" evidence="14">
    <location>
        <begin position="236"/>
        <end position="312"/>
    </location>
</feature>
<dbReference type="EC" id="2.1.1.319" evidence="3"/>
<keyword evidence="11" id="KW-0539">Nucleus</keyword>
<keyword evidence="4" id="KW-0963">Cytoplasm</keyword>
<name>A0A1S8WIC0_OPIVI</name>
<keyword evidence="7 13" id="KW-0949">S-adenosyl-L-methionine</keyword>
<dbReference type="Pfam" id="PF06325">
    <property type="entry name" value="PrmA"/>
    <property type="match status" value="1"/>
</dbReference>
<dbReference type="GO" id="GO:0070611">
    <property type="term" value="F:histone H3R2 methyltransferase activity"/>
    <property type="evidence" value="ECO:0007669"/>
    <property type="project" value="TreeGrafter"/>
</dbReference>
<evidence type="ECO:0000259" key="15">
    <source>
        <dbReference type="Pfam" id="PF22528"/>
    </source>
</evidence>
<feature type="compositionally biased region" description="Acidic residues" evidence="14">
    <location>
        <begin position="296"/>
        <end position="305"/>
    </location>
</feature>
<evidence type="ECO:0000256" key="6">
    <source>
        <dbReference type="ARBA" id="ARBA00022679"/>
    </source>
</evidence>
<dbReference type="GO" id="GO:0032259">
    <property type="term" value="P:methylation"/>
    <property type="evidence" value="ECO:0007669"/>
    <property type="project" value="UniProtKB-KW"/>
</dbReference>
<dbReference type="SUPFAM" id="SSF53335">
    <property type="entry name" value="S-adenosyl-L-methionine-dependent methyltransferases"/>
    <property type="match status" value="2"/>
</dbReference>
<feature type="compositionally biased region" description="Basic and acidic residues" evidence="14">
    <location>
        <begin position="251"/>
        <end position="261"/>
    </location>
</feature>
<dbReference type="EMBL" id="KV906927">
    <property type="protein sequence ID" value="OON14033.1"/>
    <property type="molecule type" value="Genomic_DNA"/>
</dbReference>
<dbReference type="FunFam" id="3.40.50.150:FF:000031">
    <property type="entry name" value="Putative Histone-arginine methyltransferase CARM1"/>
    <property type="match status" value="1"/>
</dbReference>
<keyword evidence="6 13" id="KW-0808">Transferase</keyword>
<dbReference type="InterPro" id="IPR055135">
    <property type="entry name" value="PRMT_dom"/>
</dbReference>
<feature type="compositionally biased region" description="Polar residues" evidence="14">
    <location>
        <begin position="618"/>
        <end position="627"/>
    </location>
</feature>
<dbReference type="PANTHER" id="PTHR11006:SF10">
    <property type="entry name" value="HISTONE-ARGININE METHYLTRANSFERASE CARMER-RELATED"/>
    <property type="match status" value="1"/>
</dbReference>
<comment type="subcellular location">
    <subcellularLocation>
        <location evidence="2">Cytoplasm</location>
    </subcellularLocation>
    <subcellularLocation>
        <location evidence="1">Nucleus</location>
    </subcellularLocation>
</comment>
<dbReference type="InterPro" id="IPR029063">
    <property type="entry name" value="SAM-dependent_MTases_sf"/>
</dbReference>
<keyword evidence="5 13" id="KW-0489">Methyltransferase</keyword>
<sequence length="764" mass="83093">MNFACKLVRQSEVLKEISLGSNVFISRVSLKVASVTVKKEKYAKAPTSYFVGFDSLKDILKFMSCAKSSDSDVSGAVVDLGVSSFDKRTDSWSAVQYFQFYSYLSQQQNMMQDFIRTSTYQRAILANSSVDFQGKVVLDVGAGSGILSFFAIHAGAARVYAVEASNMAGHCNTLVQANKLAGRIVVISGKIEEITLPEPVDIIISEPMGYMLYNERMLETYVHARKFLAPHLRQPIQSTKHSASRKPKVTNRIDHSDKMDGDQLSGDDDDDEDLDDFSNSAESDCFSNDDLKQEGVDGELDTPEDDGVKRSNRAITSPGIMFPTVANLYIVPFFDEALFAEQCSKANFWYQQCFHGMDLTALRNAAMSEYFSQPVVDTFDIGLCPAVPCVHKVDFRTVSEGQLANIDIPVHFQISTSCTIHGLAFWFDVGFLGSQQEVWLSTSPTEPLTHWYQVRCLLGTPLFVQQGQALNGHVSMQANSRQSYDVQIELIVPGSQTRITNKLDLKNPHFRYNGYPPAPPPGSHTRSPTETYYANLCIQQQQQPLQVQTPQATTWTIPVGTAVGTSVPAGSLVVNATHTTSSIPSVGGNVAEQQSMQLSPQPLVPVASGHGILGSTPAPGQQQQSSLAGAPSIESSCAAGLATGIFFNPTNTALMTGVDDGTPGLIPIGHSTNGWRPGGSLGRISPVACYISGLLLVQGDLLPHFQPYHSIPTVALLLIILLHVSSASKALCTNYCLPQTMDRLIVQLFDTSGRQAVGKLLYAR</sequence>
<dbReference type="CDD" id="cd02440">
    <property type="entry name" value="AdoMet_MTases"/>
    <property type="match status" value="1"/>
</dbReference>
<evidence type="ECO:0000256" key="13">
    <source>
        <dbReference type="PROSITE-ProRule" id="PRU01015"/>
    </source>
</evidence>
<feature type="compositionally biased region" description="Polar residues" evidence="14">
    <location>
        <begin position="277"/>
        <end position="286"/>
    </location>
</feature>
<dbReference type="GO" id="GO:0005737">
    <property type="term" value="C:cytoplasm"/>
    <property type="evidence" value="ECO:0007669"/>
    <property type="project" value="UniProtKB-SubCell"/>
</dbReference>
<evidence type="ECO:0000256" key="10">
    <source>
        <dbReference type="ARBA" id="ARBA00023163"/>
    </source>
</evidence>
<keyword evidence="8" id="KW-0156">Chromatin regulator</keyword>
<evidence type="ECO:0000313" key="17">
    <source>
        <dbReference type="Proteomes" id="UP000243686"/>
    </source>
</evidence>
<evidence type="ECO:0000256" key="8">
    <source>
        <dbReference type="ARBA" id="ARBA00022853"/>
    </source>
</evidence>
<evidence type="ECO:0000256" key="7">
    <source>
        <dbReference type="ARBA" id="ARBA00022691"/>
    </source>
</evidence>
<feature type="region of interest" description="Disordered" evidence="14">
    <location>
        <begin position="609"/>
        <end position="629"/>
    </location>
</feature>
<evidence type="ECO:0000256" key="4">
    <source>
        <dbReference type="ARBA" id="ARBA00022490"/>
    </source>
</evidence>
<gene>
    <name evidence="16" type="ORF">X801_10181</name>
</gene>
<feature type="domain" description="Protein arginine N-methyltransferase" evidence="15">
    <location>
        <begin position="326"/>
        <end position="489"/>
    </location>
</feature>
<dbReference type="Gene3D" id="2.70.160.11">
    <property type="entry name" value="Hnrnp arginine n-methyltransferase1"/>
    <property type="match status" value="1"/>
</dbReference>
<dbReference type="InterPro" id="IPR025799">
    <property type="entry name" value="Arg_MeTrfase"/>
</dbReference>
<protein>
    <recommendedName>
        <fullName evidence="3">type I protein arginine methyltransferase</fullName>
        <ecNumber evidence="3">2.1.1.319</ecNumber>
    </recommendedName>
</protein>
<evidence type="ECO:0000313" key="16">
    <source>
        <dbReference type="EMBL" id="OON14033.1"/>
    </source>
</evidence>
<feature type="compositionally biased region" description="Acidic residues" evidence="14">
    <location>
        <begin position="265"/>
        <end position="276"/>
    </location>
</feature>
<evidence type="ECO:0000256" key="3">
    <source>
        <dbReference type="ARBA" id="ARBA00011925"/>
    </source>
</evidence>
<accession>A0A1S8WIC0</accession>
<evidence type="ECO:0000256" key="2">
    <source>
        <dbReference type="ARBA" id="ARBA00004496"/>
    </source>
</evidence>
<organism evidence="16 17">
    <name type="scientific">Opisthorchis viverrini</name>
    <name type="common">Southeast Asian liver fluke</name>
    <dbReference type="NCBI Taxonomy" id="6198"/>
    <lineage>
        <taxon>Eukaryota</taxon>
        <taxon>Metazoa</taxon>
        <taxon>Spiralia</taxon>
        <taxon>Lophotrochozoa</taxon>
        <taxon>Platyhelminthes</taxon>
        <taxon>Trematoda</taxon>
        <taxon>Digenea</taxon>
        <taxon>Opisthorchiida</taxon>
        <taxon>Opisthorchiata</taxon>
        <taxon>Opisthorchiidae</taxon>
        <taxon>Opisthorchis</taxon>
    </lineage>
</organism>
<dbReference type="Gene3D" id="3.40.50.150">
    <property type="entry name" value="Vaccinia Virus protein VP39"/>
    <property type="match status" value="1"/>
</dbReference>
<dbReference type="PANTHER" id="PTHR11006">
    <property type="entry name" value="PROTEIN ARGININE N-METHYLTRANSFERASE"/>
    <property type="match status" value="1"/>
</dbReference>
<dbReference type="Pfam" id="PF22528">
    <property type="entry name" value="PRMT_C"/>
    <property type="match status" value="1"/>
</dbReference>
<evidence type="ECO:0000256" key="1">
    <source>
        <dbReference type="ARBA" id="ARBA00004123"/>
    </source>
</evidence>
<dbReference type="AlphaFoldDB" id="A0A1S8WIC0"/>
<proteinExistence type="predicted"/>
<evidence type="ECO:0000256" key="14">
    <source>
        <dbReference type="SAM" id="MobiDB-lite"/>
    </source>
</evidence>
<keyword evidence="17" id="KW-1185">Reference proteome</keyword>
<keyword evidence="10" id="KW-0804">Transcription</keyword>
<evidence type="ECO:0000256" key="12">
    <source>
        <dbReference type="ARBA" id="ARBA00049086"/>
    </source>
</evidence>
<dbReference type="PROSITE" id="PS51678">
    <property type="entry name" value="SAM_MT_PRMT"/>
    <property type="match status" value="1"/>
</dbReference>
<dbReference type="GO" id="GO:0035242">
    <property type="term" value="F:protein-arginine omega-N asymmetric methyltransferase activity"/>
    <property type="evidence" value="ECO:0007669"/>
    <property type="project" value="UniProtKB-EC"/>
</dbReference>
<evidence type="ECO:0000256" key="11">
    <source>
        <dbReference type="ARBA" id="ARBA00023242"/>
    </source>
</evidence>
<evidence type="ECO:0000256" key="9">
    <source>
        <dbReference type="ARBA" id="ARBA00023015"/>
    </source>
</evidence>
<dbReference type="GO" id="GO:0005634">
    <property type="term" value="C:nucleus"/>
    <property type="evidence" value="ECO:0007669"/>
    <property type="project" value="UniProtKB-SubCell"/>
</dbReference>